<evidence type="ECO:0000256" key="8">
    <source>
        <dbReference type="ARBA" id="ARBA00022989"/>
    </source>
</evidence>
<feature type="region of interest" description="Disordered" evidence="10">
    <location>
        <begin position="112"/>
        <end position="134"/>
    </location>
</feature>
<evidence type="ECO:0000256" key="2">
    <source>
        <dbReference type="ARBA" id="ARBA00007891"/>
    </source>
</evidence>
<comment type="subcellular location">
    <subcellularLocation>
        <location evidence="1">Endoplasmic reticulum membrane</location>
        <topology evidence="1">Single-pass type IV membrane protein</topology>
    </subcellularLocation>
</comment>
<dbReference type="AlphaFoldDB" id="A0AAE0KE46"/>
<dbReference type="PANTHER" id="PTHR13050:SF7">
    <property type="entry name" value="VESICLE TRANSPORT PROTEIN USE1"/>
    <property type="match status" value="1"/>
</dbReference>
<accession>A0AAE0KE46</accession>
<dbReference type="GO" id="GO:0015031">
    <property type="term" value="P:protein transport"/>
    <property type="evidence" value="ECO:0007669"/>
    <property type="project" value="UniProtKB-KW"/>
</dbReference>
<feature type="compositionally biased region" description="Basic and acidic residues" evidence="10">
    <location>
        <begin position="202"/>
        <end position="211"/>
    </location>
</feature>
<organism evidence="12 13">
    <name type="scientific">Podospora didyma</name>
    <dbReference type="NCBI Taxonomy" id="330526"/>
    <lineage>
        <taxon>Eukaryota</taxon>
        <taxon>Fungi</taxon>
        <taxon>Dikarya</taxon>
        <taxon>Ascomycota</taxon>
        <taxon>Pezizomycotina</taxon>
        <taxon>Sordariomycetes</taxon>
        <taxon>Sordariomycetidae</taxon>
        <taxon>Sordariales</taxon>
        <taxon>Podosporaceae</taxon>
        <taxon>Podospora</taxon>
    </lineage>
</organism>
<dbReference type="Pfam" id="PF09753">
    <property type="entry name" value="Use1"/>
    <property type="match status" value="1"/>
</dbReference>
<comment type="caution">
    <text evidence="12">The sequence shown here is derived from an EMBL/GenBank/DDBJ whole genome shotgun (WGS) entry which is preliminary data.</text>
</comment>
<evidence type="ECO:0000256" key="10">
    <source>
        <dbReference type="SAM" id="MobiDB-lite"/>
    </source>
</evidence>
<dbReference type="Proteomes" id="UP001285441">
    <property type="component" value="Unassembled WGS sequence"/>
</dbReference>
<dbReference type="GO" id="GO:0031201">
    <property type="term" value="C:SNARE complex"/>
    <property type="evidence" value="ECO:0007669"/>
    <property type="project" value="TreeGrafter"/>
</dbReference>
<keyword evidence="8 11" id="KW-1133">Transmembrane helix</keyword>
<dbReference type="GO" id="GO:0005484">
    <property type="term" value="F:SNAP receptor activity"/>
    <property type="evidence" value="ECO:0007669"/>
    <property type="project" value="TreeGrafter"/>
</dbReference>
<reference evidence="12" key="2">
    <citation type="submission" date="2023-06" db="EMBL/GenBank/DDBJ databases">
        <authorList>
            <consortium name="Lawrence Berkeley National Laboratory"/>
            <person name="Haridas S."/>
            <person name="Hensen N."/>
            <person name="Bonometti L."/>
            <person name="Westerberg I."/>
            <person name="Brannstrom I.O."/>
            <person name="Guillou S."/>
            <person name="Cros-Aarteil S."/>
            <person name="Calhoun S."/>
            <person name="Kuo A."/>
            <person name="Mondo S."/>
            <person name="Pangilinan J."/>
            <person name="Riley R."/>
            <person name="LaButti K."/>
            <person name="Andreopoulos B."/>
            <person name="Lipzen A."/>
            <person name="Chen C."/>
            <person name="Yanf M."/>
            <person name="Daum C."/>
            <person name="Ng V."/>
            <person name="Clum A."/>
            <person name="Steindorff A."/>
            <person name="Ohm R."/>
            <person name="Martin F."/>
            <person name="Silar P."/>
            <person name="Natvig D."/>
            <person name="Lalanne C."/>
            <person name="Gautier V."/>
            <person name="Ament-velasquez S.L."/>
            <person name="Kruys A."/>
            <person name="Hutchinson M.I."/>
            <person name="Powell A.J."/>
            <person name="Barry K."/>
            <person name="Miller A.N."/>
            <person name="Grigoriev I.V."/>
            <person name="Debuchy R."/>
            <person name="Gladieux P."/>
            <person name="Thoren M.H."/>
            <person name="Johannesson H."/>
        </authorList>
    </citation>
    <scope>NUCLEOTIDE SEQUENCE</scope>
    <source>
        <strain evidence="12">CBS 232.78</strain>
    </source>
</reference>
<protein>
    <submittedName>
        <fullName evidence="12">Synaptobrevin</fullName>
    </submittedName>
</protein>
<keyword evidence="4 11" id="KW-0812">Transmembrane</keyword>
<evidence type="ECO:0000256" key="4">
    <source>
        <dbReference type="ARBA" id="ARBA00022692"/>
    </source>
</evidence>
<evidence type="ECO:0000313" key="12">
    <source>
        <dbReference type="EMBL" id="KAK3374964.1"/>
    </source>
</evidence>
<feature type="compositionally biased region" description="Acidic residues" evidence="10">
    <location>
        <begin position="115"/>
        <end position="124"/>
    </location>
</feature>
<keyword evidence="13" id="KW-1185">Reference proteome</keyword>
<evidence type="ECO:0000256" key="9">
    <source>
        <dbReference type="ARBA" id="ARBA00023136"/>
    </source>
</evidence>
<evidence type="ECO:0000256" key="1">
    <source>
        <dbReference type="ARBA" id="ARBA00004163"/>
    </source>
</evidence>
<proteinExistence type="inferred from homology"/>
<feature type="transmembrane region" description="Helical" evidence="11">
    <location>
        <begin position="347"/>
        <end position="365"/>
    </location>
</feature>
<keyword evidence="6" id="KW-0931">ER-Golgi transport</keyword>
<dbReference type="PANTHER" id="PTHR13050">
    <property type="entry name" value="USE1-LIKE PROTEIN"/>
    <property type="match status" value="1"/>
</dbReference>
<feature type="compositionally biased region" description="Low complexity" evidence="10">
    <location>
        <begin position="188"/>
        <end position="201"/>
    </location>
</feature>
<sequence length="370" mass="41276">MARLIHGVATATPSARLANPLTDLTRLLSRLQQTVLRADAEREARLRTSEFEREKVQTNINFARSLLTKLEQEALAIKIHTRKHELQTDLVLKREVLDQLTERMRDLAEIAAAAGDDDDDDDGGEWGGNTSEEGEDILADIIATPSESLDSLRSLDVQPQDGTDDYDDDGEEQNDYSIPDMREPQQPPSQLLRQQPQQEKGQPARKEDIPISEKPASPPQPPPHHQQELRSRRRATSTETAEKRSALFGDGRGATTTVLSTTATTEAILDHQRAEHDILTESILKLATDLKKSSQAFSSSLEEDAEVVARAGEGMSKTGESMDAVTKRMSTLQKMTEGEGWWGRMRLYVQVYGLMLVLVLVVFVLPKLRF</sequence>
<gene>
    <name evidence="12" type="ORF">B0H63DRAFT_512984</name>
</gene>
<evidence type="ECO:0000256" key="3">
    <source>
        <dbReference type="ARBA" id="ARBA00022448"/>
    </source>
</evidence>
<evidence type="ECO:0000256" key="5">
    <source>
        <dbReference type="ARBA" id="ARBA00022824"/>
    </source>
</evidence>
<keyword evidence="3" id="KW-0813">Transport</keyword>
<keyword evidence="5" id="KW-0256">Endoplasmic reticulum</keyword>
<reference evidence="12" key="1">
    <citation type="journal article" date="2023" name="Mol. Phylogenet. Evol.">
        <title>Genome-scale phylogeny and comparative genomics of the fungal order Sordariales.</title>
        <authorList>
            <person name="Hensen N."/>
            <person name="Bonometti L."/>
            <person name="Westerberg I."/>
            <person name="Brannstrom I.O."/>
            <person name="Guillou S."/>
            <person name="Cros-Aarteil S."/>
            <person name="Calhoun S."/>
            <person name="Haridas S."/>
            <person name="Kuo A."/>
            <person name="Mondo S."/>
            <person name="Pangilinan J."/>
            <person name="Riley R."/>
            <person name="LaButti K."/>
            <person name="Andreopoulos B."/>
            <person name="Lipzen A."/>
            <person name="Chen C."/>
            <person name="Yan M."/>
            <person name="Daum C."/>
            <person name="Ng V."/>
            <person name="Clum A."/>
            <person name="Steindorff A."/>
            <person name="Ohm R.A."/>
            <person name="Martin F."/>
            <person name="Silar P."/>
            <person name="Natvig D.O."/>
            <person name="Lalanne C."/>
            <person name="Gautier V."/>
            <person name="Ament-Velasquez S.L."/>
            <person name="Kruys A."/>
            <person name="Hutchinson M.I."/>
            <person name="Powell A.J."/>
            <person name="Barry K."/>
            <person name="Miller A.N."/>
            <person name="Grigoriev I.V."/>
            <person name="Debuchy R."/>
            <person name="Gladieux P."/>
            <person name="Hiltunen Thoren M."/>
            <person name="Johannesson H."/>
        </authorList>
    </citation>
    <scope>NUCLEOTIDE SEQUENCE</scope>
    <source>
        <strain evidence="12">CBS 232.78</strain>
    </source>
</reference>
<comment type="similarity">
    <text evidence="2">Belongs to the USE1 family.</text>
</comment>
<keyword evidence="7" id="KW-0653">Protein transport</keyword>
<evidence type="ECO:0000313" key="13">
    <source>
        <dbReference type="Proteomes" id="UP001285441"/>
    </source>
</evidence>
<keyword evidence="9 11" id="KW-0472">Membrane</keyword>
<feature type="compositionally biased region" description="Acidic residues" evidence="10">
    <location>
        <begin position="162"/>
        <end position="174"/>
    </location>
</feature>
<evidence type="ECO:0000256" key="11">
    <source>
        <dbReference type="SAM" id="Phobius"/>
    </source>
</evidence>
<name>A0AAE0KE46_9PEZI</name>
<dbReference type="EMBL" id="JAULSW010000007">
    <property type="protein sequence ID" value="KAK3374964.1"/>
    <property type="molecule type" value="Genomic_DNA"/>
</dbReference>
<dbReference type="InterPro" id="IPR019150">
    <property type="entry name" value="Vesicle_transport_protein_Use1"/>
</dbReference>
<feature type="region of interest" description="Disordered" evidence="10">
    <location>
        <begin position="146"/>
        <end position="253"/>
    </location>
</feature>
<dbReference type="GO" id="GO:0005789">
    <property type="term" value="C:endoplasmic reticulum membrane"/>
    <property type="evidence" value="ECO:0007669"/>
    <property type="project" value="UniProtKB-SubCell"/>
</dbReference>
<evidence type="ECO:0000256" key="6">
    <source>
        <dbReference type="ARBA" id="ARBA00022892"/>
    </source>
</evidence>
<dbReference type="GO" id="GO:0006890">
    <property type="term" value="P:retrograde vesicle-mediated transport, Golgi to endoplasmic reticulum"/>
    <property type="evidence" value="ECO:0007669"/>
    <property type="project" value="TreeGrafter"/>
</dbReference>
<evidence type="ECO:0000256" key="7">
    <source>
        <dbReference type="ARBA" id="ARBA00022927"/>
    </source>
</evidence>